<dbReference type="PANTHER" id="PTHR10133:SF27">
    <property type="entry name" value="DNA POLYMERASE NU"/>
    <property type="match status" value="1"/>
</dbReference>
<dbReference type="InterPro" id="IPR019760">
    <property type="entry name" value="DNA-dir_DNA_pol_A_CS"/>
</dbReference>
<evidence type="ECO:0000256" key="4">
    <source>
        <dbReference type="ARBA" id="ARBA00020311"/>
    </source>
</evidence>
<dbReference type="CDD" id="cd09898">
    <property type="entry name" value="H3TH_53EXO"/>
    <property type="match status" value="1"/>
</dbReference>
<evidence type="ECO:0000313" key="22">
    <source>
        <dbReference type="Proteomes" id="UP001238155"/>
    </source>
</evidence>
<evidence type="ECO:0000256" key="8">
    <source>
        <dbReference type="ARBA" id="ARBA00022722"/>
    </source>
</evidence>
<dbReference type="Gene3D" id="1.10.150.20">
    <property type="entry name" value="5' to 3' exonuclease, C-terminal subdomain"/>
    <property type="match status" value="2"/>
</dbReference>
<dbReference type="GO" id="GO:0003887">
    <property type="term" value="F:DNA-directed DNA polymerase activity"/>
    <property type="evidence" value="ECO:0007669"/>
    <property type="project" value="UniProtKB-UniRule"/>
</dbReference>
<keyword evidence="6 17" id="KW-0548">Nucleotidyltransferase</keyword>
<evidence type="ECO:0000256" key="2">
    <source>
        <dbReference type="ARBA" id="ARBA00011541"/>
    </source>
</evidence>
<evidence type="ECO:0000256" key="6">
    <source>
        <dbReference type="ARBA" id="ARBA00022695"/>
    </source>
</evidence>
<dbReference type="EC" id="2.7.7.7" evidence="3 16"/>
<dbReference type="InterPro" id="IPR018320">
    <property type="entry name" value="DNA_polymerase_1"/>
</dbReference>
<comment type="subunit">
    <text evidence="2 17">Single-chain monomer with multiple functions.</text>
</comment>
<dbReference type="FunFam" id="1.20.1060.10:FF:000001">
    <property type="entry name" value="DNA polymerase I"/>
    <property type="match status" value="1"/>
</dbReference>
<keyword evidence="5 17" id="KW-0808">Transferase</keyword>
<dbReference type="Pfam" id="PF02739">
    <property type="entry name" value="5_3_exonuc_N"/>
    <property type="match status" value="1"/>
</dbReference>
<dbReference type="GO" id="GO:0006261">
    <property type="term" value="P:DNA-templated DNA replication"/>
    <property type="evidence" value="ECO:0007669"/>
    <property type="project" value="UniProtKB-UniRule"/>
</dbReference>
<dbReference type="SUPFAM" id="SSF53098">
    <property type="entry name" value="Ribonuclease H-like"/>
    <property type="match status" value="1"/>
</dbReference>
<dbReference type="EMBL" id="CP123751">
    <property type="protein sequence ID" value="WHQ79511.1"/>
    <property type="molecule type" value="Genomic_DNA"/>
</dbReference>
<evidence type="ECO:0000256" key="10">
    <source>
        <dbReference type="ARBA" id="ARBA00022801"/>
    </source>
</evidence>
<dbReference type="InterPro" id="IPR002562">
    <property type="entry name" value="3'-5'_exonuclease_dom"/>
</dbReference>
<dbReference type="SMART" id="SM00475">
    <property type="entry name" value="53EXOc"/>
    <property type="match status" value="1"/>
</dbReference>
<dbReference type="InterPro" id="IPR001098">
    <property type="entry name" value="DNA-dir_DNA_pol_A_palm_dom"/>
</dbReference>
<dbReference type="InterPro" id="IPR012337">
    <property type="entry name" value="RNaseH-like_sf"/>
</dbReference>
<dbReference type="InterPro" id="IPR054690">
    <property type="entry name" value="DNA_polI_exonuclease"/>
</dbReference>
<dbReference type="CDD" id="cd06140">
    <property type="entry name" value="DNA_polA_I_Bacillus_like_exo"/>
    <property type="match status" value="1"/>
</dbReference>
<dbReference type="CDD" id="cd09859">
    <property type="entry name" value="PIN_53EXO"/>
    <property type="match status" value="1"/>
</dbReference>
<dbReference type="AlphaFoldDB" id="A0AAJ6FWU5"/>
<dbReference type="FunFam" id="1.10.150.20:FF:000003">
    <property type="entry name" value="DNA polymerase I"/>
    <property type="match status" value="1"/>
</dbReference>
<accession>A0AAJ6FWU5</accession>
<dbReference type="SMART" id="SM00474">
    <property type="entry name" value="35EXOc"/>
    <property type="match status" value="1"/>
</dbReference>
<dbReference type="NCBIfam" id="TIGR00593">
    <property type="entry name" value="pola"/>
    <property type="match status" value="1"/>
</dbReference>
<evidence type="ECO:0000256" key="12">
    <source>
        <dbReference type="ARBA" id="ARBA00022932"/>
    </source>
</evidence>
<evidence type="ECO:0000256" key="15">
    <source>
        <dbReference type="ARBA" id="ARBA00049244"/>
    </source>
</evidence>
<dbReference type="GO" id="GO:0003677">
    <property type="term" value="F:DNA binding"/>
    <property type="evidence" value="ECO:0007669"/>
    <property type="project" value="UniProtKB-UniRule"/>
</dbReference>
<comment type="catalytic activity">
    <reaction evidence="15 17">
        <text>DNA(n) + a 2'-deoxyribonucleoside 5'-triphosphate = DNA(n+1) + diphosphate</text>
        <dbReference type="Rhea" id="RHEA:22508"/>
        <dbReference type="Rhea" id="RHEA-COMP:17339"/>
        <dbReference type="Rhea" id="RHEA-COMP:17340"/>
        <dbReference type="ChEBI" id="CHEBI:33019"/>
        <dbReference type="ChEBI" id="CHEBI:61560"/>
        <dbReference type="ChEBI" id="CHEBI:173112"/>
        <dbReference type="EC" id="2.7.7.7"/>
    </reaction>
</comment>
<dbReference type="CDD" id="cd08637">
    <property type="entry name" value="DNA_pol_A_pol_I_C"/>
    <property type="match status" value="1"/>
</dbReference>
<dbReference type="SMART" id="SM00482">
    <property type="entry name" value="POLAc"/>
    <property type="match status" value="1"/>
</dbReference>
<dbReference type="Proteomes" id="UP001238155">
    <property type="component" value="Chromosome"/>
</dbReference>
<evidence type="ECO:0000256" key="16">
    <source>
        <dbReference type="NCBIfam" id="TIGR00593"/>
    </source>
</evidence>
<dbReference type="Gene3D" id="3.30.420.10">
    <property type="entry name" value="Ribonuclease H-like superfamily/Ribonuclease H"/>
    <property type="match status" value="1"/>
</dbReference>
<dbReference type="InterPro" id="IPR043502">
    <property type="entry name" value="DNA/RNA_pol_sf"/>
</dbReference>
<dbReference type="GeneID" id="61226676"/>
<dbReference type="InterPro" id="IPR002421">
    <property type="entry name" value="5-3_exonuclease"/>
</dbReference>
<keyword evidence="9 17" id="KW-0227">DNA damage</keyword>
<evidence type="ECO:0000259" key="20">
    <source>
        <dbReference type="SMART" id="SM00482"/>
    </source>
</evidence>
<dbReference type="Gene3D" id="3.30.70.370">
    <property type="match status" value="1"/>
</dbReference>
<dbReference type="PANTHER" id="PTHR10133">
    <property type="entry name" value="DNA POLYMERASE I"/>
    <property type="match status" value="1"/>
</dbReference>
<evidence type="ECO:0000256" key="7">
    <source>
        <dbReference type="ARBA" id="ARBA00022705"/>
    </source>
</evidence>
<dbReference type="GO" id="GO:0006302">
    <property type="term" value="P:double-strand break repair"/>
    <property type="evidence" value="ECO:0007669"/>
    <property type="project" value="TreeGrafter"/>
</dbReference>
<dbReference type="SUPFAM" id="SSF56672">
    <property type="entry name" value="DNA/RNA polymerases"/>
    <property type="match status" value="1"/>
</dbReference>
<evidence type="ECO:0000256" key="3">
    <source>
        <dbReference type="ARBA" id="ARBA00012417"/>
    </source>
</evidence>
<dbReference type="FunFam" id="1.10.150.20:FF:000002">
    <property type="entry name" value="DNA polymerase I"/>
    <property type="match status" value="1"/>
</dbReference>
<dbReference type="GO" id="GO:0008409">
    <property type="term" value="F:5'-3' exonuclease activity"/>
    <property type="evidence" value="ECO:0007669"/>
    <property type="project" value="InterPro"/>
</dbReference>
<dbReference type="Gene3D" id="1.20.1060.10">
    <property type="entry name" value="Taq DNA Polymerase, Chain T, domain 4"/>
    <property type="match status" value="1"/>
</dbReference>
<gene>
    <name evidence="17 21" type="primary">polA</name>
    <name evidence="21" type="ORF">QFF56_05970</name>
</gene>
<dbReference type="SMART" id="SM00279">
    <property type="entry name" value="HhH2"/>
    <property type="match status" value="1"/>
</dbReference>
<dbReference type="InterPro" id="IPR036397">
    <property type="entry name" value="RNaseH_sf"/>
</dbReference>
<dbReference type="InterPro" id="IPR029060">
    <property type="entry name" value="PIN-like_dom_sf"/>
</dbReference>
<feature type="domain" description="DNA-directed DNA polymerase family A palm" evidence="20">
    <location>
        <begin position="646"/>
        <end position="854"/>
    </location>
</feature>
<keyword evidence="7 17" id="KW-0235">DNA replication</keyword>
<comment type="similarity">
    <text evidence="1 17">Belongs to the DNA polymerase type-A family.</text>
</comment>
<dbReference type="InterPro" id="IPR020045">
    <property type="entry name" value="DNA_polI_H3TH"/>
</dbReference>
<evidence type="ECO:0000256" key="14">
    <source>
        <dbReference type="ARBA" id="ARBA00023204"/>
    </source>
</evidence>
<evidence type="ECO:0000313" key="21">
    <source>
        <dbReference type="EMBL" id="WHQ79511.1"/>
    </source>
</evidence>
<protein>
    <recommendedName>
        <fullName evidence="4 16">DNA polymerase I</fullName>
        <ecNumber evidence="3 16">2.7.7.7</ecNumber>
    </recommendedName>
</protein>
<organism evidence="21 22">
    <name type="scientific">Ligilactobacillus animalis</name>
    <dbReference type="NCBI Taxonomy" id="1605"/>
    <lineage>
        <taxon>Bacteria</taxon>
        <taxon>Bacillati</taxon>
        <taxon>Bacillota</taxon>
        <taxon>Bacilli</taxon>
        <taxon>Lactobacillales</taxon>
        <taxon>Lactobacillaceae</taxon>
        <taxon>Ligilactobacillus</taxon>
    </lineage>
</organism>
<dbReference type="InterPro" id="IPR002298">
    <property type="entry name" value="DNA_polymerase_A"/>
</dbReference>
<dbReference type="Pfam" id="PF22619">
    <property type="entry name" value="DNA_polI_exo1"/>
    <property type="match status" value="1"/>
</dbReference>
<evidence type="ECO:0000256" key="5">
    <source>
        <dbReference type="ARBA" id="ARBA00022679"/>
    </source>
</evidence>
<dbReference type="GO" id="GO:0008408">
    <property type="term" value="F:3'-5' exonuclease activity"/>
    <property type="evidence" value="ECO:0007669"/>
    <property type="project" value="InterPro"/>
</dbReference>
<dbReference type="InterPro" id="IPR008918">
    <property type="entry name" value="HhH2"/>
</dbReference>
<dbReference type="PROSITE" id="PS00447">
    <property type="entry name" value="DNA_POLYMERASE_A"/>
    <property type="match status" value="1"/>
</dbReference>
<keyword evidence="8" id="KW-0540">Nuclease</keyword>
<dbReference type="InterPro" id="IPR020046">
    <property type="entry name" value="5-3_exonucl_a-hlix_arch_N"/>
</dbReference>
<proteinExistence type="inferred from homology"/>
<keyword evidence="13 17" id="KW-0238">DNA-binding</keyword>
<evidence type="ECO:0000256" key="11">
    <source>
        <dbReference type="ARBA" id="ARBA00022839"/>
    </source>
</evidence>
<feature type="domain" description="5'-3' exonuclease" evidence="19">
    <location>
        <begin position="5"/>
        <end position="268"/>
    </location>
</feature>
<keyword evidence="14 17" id="KW-0234">DNA repair</keyword>
<keyword evidence="11" id="KW-0269">Exonuclease</keyword>
<keyword evidence="12 17" id="KW-0239">DNA-directed DNA polymerase</keyword>
<evidence type="ECO:0000256" key="17">
    <source>
        <dbReference type="RuleBase" id="RU004460"/>
    </source>
</evidence>
<reference evidence="21" key="1">
    <citation type="submission" date="2023-04" db="EMBL/GenBank/DDBJ databases">
        <title>Four porcine-derived lactic acid bacteria strains analyses and their evaluation as potential probiotics based on genomics.</title>
        <authorList>
            <person name="Niu D."/>
        </authorList>
    </citation>
    <scope>NUCLEOTIDE SEQUENCE</scope>
    <source>
        <strain evidence="21">ZSB1</strain>
    </source>
</reference>
<dbReference type="Pfam" id="PF01367">
    <property type="entry name" value="5_3_exonuc"/>
    <property type="match status" value="1"/>
</dbReference>
<evidence type="ECO:0000259" key="19">
    <source>
        <dbReference type="SMART" id="SM00475"/>
    </source>
</evidence>
<keyword evidence="10" id="KW-0378">Hydrolase</keyword>
<dbReference type="SUPFAM" id="SSF88723">
    <property type="entry name" value="PIN domain-like"/>
    <property type="match status" value="1"/>
</dbReference>
<dbReference type="FunFam" id="3.40.50.1010:FF:000001">
    <property type="entry name" value="DNA polymerase I"/>
    <property type="match status" value="1"/>
</dbReference>
<dbReference type="Gene3D" id="3.40.50.1010">
    <property type="entry name" value="5'-nuclease"/>
    <property type="match status" value="1"/>
</dbReference>
<evidence type="ECO:0000256" key="9">
    <source>
        <dbReference type="ARBA" id="ARBA00022763"/>
    </source>
</evidence>
<evidence type="ECO:0000256" key="1">
    <source>
        <dbReference type="ARBA" id="ARBA00007705"/>
    </source>
</evidence>
<sequence length="890" mass="100570">MAEDKKMLLVDGNSVAFRAFFALHNQLERFVNHAGLHTNAIYGFKLMLDKILGDVLPSNVLVAFDAGKVTFRTKAYADYKGGRSKTPTELSEQFPYIRELLDAYGIKHYELPEYEADDIIGTMAAQAEKAGYQVTIVTGDRDLTQLTTDKTTVAVTIKGVTEIEEYTPAHVIEKYGLQPAQIVDMKGLTGDSSDNYPGVTKVGEKTALKLLKQYDTIEGIYENIEAMKKSKLKENLINDKEIAFQCKDLATIRKDAPVDLTLAQTAWPGAKKEDLLKFFEEMDFKSFIAQLQASSTADVSAEPTLSKLKVEPLDAAKVEKLDYDKDSDISFYLELSNDNYHTADFWGFGLKIDDRYYAARDVELLKLPKLKQLLEDPALEVDVFDGKQTYVALERLGIELKNINFDLLLVSYLLNTSDNSNDLGNLAKRHDYFDVETDEEVYGKGAKRKVPADDALYFEHLAHKLKAISDLEDKLMKELAENEQEDLYFEIERPLSLVLAQMEISGIKVDRERLDIMQSEFKERLSELEQQIYNEAGEKFNINSPKQLGVILFEKLKLPVVKKTKTGYSTAVDVLEKLRGMSPIIDNILAYRQLAKLQSTYVEGLLKVIAADGKVHTRYTQTLTATGRLSSVDPNLQNIPVRLEEGRKIRQAFVPSHPDWEIFASDYSQIELRVLAHISKDPHMQQAFKDDFDIHANTAMRIFGLDDPSEVTANMRRQAKAVNFGIVYGISDFGLAQSIGSTRKQAKEFMETYLASFPGVHQYMQDIIESARQKGYVETLFHRRRYLPDIKSKNYNLRSFAERTAMNTPIQGSAADIIKVAMINMQQALKDAGLEAKMLLQVHDELIFEAPKAEIPKLKELVPKIMDSAVELSVPLKVESASGKTWFETK</sequence>
<feature type="domain" description="3'-5' exonuclease" evidence="18">
    <location>
        <begin position="303"/>
        <end position="480"/>
    </location>
</feature>
<evidence type="ECO:0000259" key="18">
    <source>
        <dbReference type="SMART" id="SM00474"/>
    </source>
</evidence>
<dbReference type="Pfam" id="PF00476">
    <property type="entry name" value="DNA_pol_A"/>
    <property type="match status" value="1"/>
</dbReference>
<name>A0AAJ6FWU5_9LACO</name>
<dbReference type="NCBIfam" id="NF004397">
    <property type="entry name" value="PRK05755.1"/>
    <property type="match status" value="1"/>
</dbReference>
<dbReference type="PRINTS" id="PR00868">
    <property type="entry name" value="DNAPOLI"/>
</dbReference>
<dbReference type="SUPFAM" id="SSF47807">
    <property type="entry name" value="5' to 3' exonuclease, C-terminal subdomain"/>
    <property type="match status" value="1"/>
</dbReference>
<dbReference type="RefSeq" id="WP_066023988.1">
    <property type="nucleotide sequence ID" value="NZ_CABIZJ010000001.1"/>
</dbReference>
<evidence type="ECO:0000256" key="13">
    <source>
        <dbReference type="ARBA" id="ARBA00023125"/>
    </source>
</evidence>
<dbReference type="InterPro" id="IPR036279">
    <property type="entry name" value="5-3_exonuclease_C_sf"/>
</dbReference>